<proteinExistence type="predicted"/>
<dbReference type="EMBL" id="CP009286">
    <property type="protein sequence ID" value="AIQ63057.1"/>
    <property type="molecule type" value="Genomic_DNA"/>
</dbReference>
<evidence type="ECO:0000313" key="3">
    <source>
        <dbReference type="Proteomes" id="UP000029507"/>
    </source>
</evidence>
<accession>A0A089LQA1</accession>
<evidence type="ECO:0000313" key="2">
    <source>
        <dbReference type="EMBL" id="AIQ63057.1"/>
    </source>
</evidence>
<organism evidence="2 3">
    <name type="scientific">Paenibacillus stellifer</name>
    <dbReference type="NCBI Taxonomy" id="169760"/>
    <lineage>
        <taxon>Bacteria</taxon>
        <taxon>Bacillati</taxon>
        <taxon>Bacillota</taxon>
        <taxon>Bacilli</taxon>
        <taxon>Bacillales</taxon>
        <taxon>Paenibacillaceae</taxon>
        <taxon>Paenibacillus</taxon>
    </lineage>
</organism>
<dbReference type="AlphaFoldDB" id="A0A089LQA1"/>
<evidence type="ECO:0000256" key="1">
    <source>
        <dbReference type="SAM" id="Phobius"/>
    </source>
</evidence>
<dbReference type="HOGENOM" id="CLU_643647_0_0_9"/>
<dbReference type="OrthoDB" id="2218772at2"/>
<protein>
    <submittedName>
        <fullName evidence="2">Uncharacterized protein</fullName>
    </submittedName>
</protein>
<feature type="transmembrane region" description="Helical" evidence="1">
    <location>
        <begin position="342"/>
        <end position="363"/>
    </location>
</feature>
<keyword evidence="1" id="KW-1133">Transmembrane helix</keyword>
<dbReference type="Proteomes" id="UP000029507">
    <property type="component" value="Chromosome"/>
</dbReference>
<dbReference type="KEGG" id="pste:PSTEL_08040"/>
<keyword evidence="1" id="KW-0472">Membrane</keyword>
<dbReference type="RefSeq" id="WP_038694517.1">
    <property type="nucleotide sequence ID" value="NZ_CP009286.1"/>
</dbReference>
<keyword evidence="3" id="KW-1185">Reference proteome</keyword>
<sequence length="366" mass="41144">MNELVIKTHNFELAKRGLKEFSQKKTDELKIDTVRTDGGFLGLGDHKVTGSELNSRLSTIQQHLIDLNTTNNRTIKEFGQVYSALEALDKDYIQAILISIKATEKTSERIQATQEQIKKIVEDQKKTLEVLKRFKQKLDGYAHLEDIDKIWSDCQKWYSEITALSNSISSAKAISKANAQKADEIKTVLKGTETKLNDLSKHLNQQIVKLEAIISFTSKLEKIVHLQDIDEMWDSLSNAHTSLANNSNELSSFKDTASKQQSDIETLLSFMGDLSSCKHLNDIDDIWNSSEMHSIQLSELEKQSDEIKSIVQSIKENTDAAIASVVEKNDTAIQKLTKKIKYAYLLAGGSFGLAIIELIVILLKVE</sequence>
<gene>
    <name evidence="2" type="ORF">PSTEL_08040</name>
</gene>
<name>A0A089LQA1_9BACL</name>
<reference evidence="2 3" key="1">
    <citation type="submission" date="2014-08" db="EMBL/GenBank/DDBJ databases">
        <title>Comparative genomics of the Paenibacillus odorifer group.</title>
        <authorList>
            <person name="den Bakker H.C."/>
            <person name="Tsai Y.-C."/>
            <person name="Martin N."/>
            <person name="Korlach J."/>
            <person name="Wiedmann M."/>
        </authorList>
    </citation>
    <scope>NUCLEOTIDE SEQUENCE [LARGE SCALE GENOMIC DNA]</scope>
    <source>
        <strain evidence="2 3">DSM 14472</strain>
    </source>
</reference>
<keyword evidence="1" id="KW-0812">Transmembrane</keyword>
<dbReference type="STRING" id="169760.PSTEL_08040"/>